<gene>
    <name evidence="1" type="ORF">ABH943_007518</name>
</gene>
<name>A0ABW8MVP2_9BURK</name>
<dbReference type="EMBL" id="JBIYDN010000035">
    <property type="protein sequence ID" value="MFK4447482.1"/>
    <property type="molecule type" value="Genomic_DNA"/>
</dbReference>
<sequence length="74" mass="8151">MSDVIQLASFRKPAPLPTAQTKITSRLHIDIMNDGSIEFPPVEVAQTQALTMLRVIIAFADYCLDQHNGRGLGQ</sequence>
<protein>
    <submittedName>
        <fullName evidence="1">Uncharacterized protein</fullName>
    </submittedName>
</protein>
<keyword evidence="2" id="KW-1185">Reference proteome</keyword>
<accession>A0ABW8MVP2</accession>
<dbReference type="RefSeq" id="WP_404613139.1">
    <property type="nucleotide sequence ID" value="NZ_JBIYDN010000035.1"/>
</dbReference>
<evidence type="ECO:0000313" key="1">
    <source>
        <dbReference type="EMBL" id="MFK4447482.1"/>
    </source>
</evidence>
<comment type="caution">
    <text evidence="1">The sequence shown here is derived from an EMBL/GenBank/DDBJ whole genome shotgun (WGS) entry which is preliminary data.</text>
</comment>
<reference evidence="1 2" key="1">
    <citation type="submission" date="2024-11" db="EMBL/GenBank/DDBJ databases">
        <title>Using genomics to understand microbial adaptation to soil warming.</title>
        <authorList>
            <person name="Deangelis K.M. PhD."/>
        </authorList>
    </citation>
    <scope>NUCLEOTIDE SEQUENCE [LARGE SCALE GENOMIC DNA]</scope>
    <source>
        <strain evidence="1 2">GAS97</strain>
    </source>
</reference>
<organism evidence="1 2">
    <name type="scientific">Caballeronia udeis</name>
    <dbReference type="NCBI Taxonomy" id="1232866"/>
    <lineage>
        <taxon>Bacteria</taxon>
        <taxon>Pseudomonadati</taxon>
        <taxon>Pseudomonadota</taxon>
        <taxon>Betaproteobacteria</taxon>
        <taxon>Burkholderiales</taxon>
        <taxon>Burkholderiaceae</taxon>
        <taxon>Caballeronia</taxon>
    </lineage>
</organism>
<proteinExistence type="predicted"/>
<dbReference type="Proteomes" id="UP001620514">
    <property type="component" value="Unassembled WGS sequence"/>
</dbReference>
<evidence type="ECO:0000313" key="2">
    <source>
        <dbReference type="Proteomes" id="UP001620514"/>
    </source>
</evidence>